<evidence type="ECO:0000256" key="9">
    <source>
        <dbReference type="HAMAP-Rule" id="MF_03116"/>
    </source>
</evidence>
<dbReference type="InterPro" id="IPR001303">
    <property type="entry name" value="Aldolase_II/adducin_N"/>
</dbReference>
<dbReference type="OrthoDB" id="191080at2759"/>
<dbReference type="Gene3D" id="3.40.225.10">
    <property type="entry name" value="Class II aldolase/adducin N-terminal domain"/>
    <property type="match status" value="1"/>
</dbReference>
<proteinExistence type="inferred from homology"/>
<sequence>MNSSDVDYSEEHPRKLIPKLCKQFYELGWVSGTGGGISIKLQNKIYITPSGVQKERLHPQDLFVQNIQGEDLELPPPEKKFKKSQCTPLFMCAYTARNAGAVIHSHSKSAALVTLLYDKEFKISHQEMIKGIWNDKLKRNHLYTEELIVPIIENTCWEEDLKDSLAEAIEKYPHTCAVLVRRHGVYVWGETWEKAKTMCECYDYLFDIAIEMRKLGLTKCPGDDLQKSNGTKKNH</sequence>
<evidence type="ECO:0000256" key="5">
    <source>
        <dbReference type="ARBA" id="ARBA00022833"/>
    </source>
</evidence>
<dbReference type="FunCoup" id="E0VD65">
    <property type="interactions" value="826"/>
</dbReference>
<evidence type="ECO:0000256" key="4">
    <source>
        <dbReference type="ARBA" id="ARBA00022723"/>
    </source>
</evidence>
<evidence type="ECO:0000313" key="12">
    <source>
        <dbReference type="EnsemblMetazoa" id="PHUM105980-PA"/>
    </source>
</evidence>
<dbReference type="NCBIfam" id="TIGR03328">
    <property type="entry name" value="salvage_mtnB"/>
    <property type="match status" value="1"/>
</dbReference>
<dbReference type="Pfam" id="PF00596">
    <property type="entry name" value="Aldolase_II"/>
    <property type="match status" value="1"/>
</dbReference>
<evidence type="ECO:0000313" key="11">
    <source>
        <dbReference type="EMBL" id="EEB11321.1"/>
    </source>
</evidence>
<dbReference type="FunFam" id="3.40.225.10:FF:000003">
    <property type="entry name" value="Methylthioribulose-1-phosphate dehydratase"/>
    <property type="match status" value="1"/>
</dbReference>
<evidence type="ECO:0000313" key="13">
    <source>
        <dbReference type="Proteomes" id="UP000009046"/>
    </source>
</evidence>
<dbReference type="CTD" id="8238182"/>
<dbReference type="EnsemblMetazoa" id="PHUM105980-RA">
    <property type="protein sequence ID" value="PHUM105980-PA"/>
    <property type="gene ID" value="PHUM105980"/>
</dbReference>
<dbReference type="GO" id="GO:0005737">
    <property type="term" value="C:cytoplasm"/>
    <property type="evidence" value="ECO:0007669"/>
    <property type="project" value="UniProtKB-SubCell"/>
</dbReference>
<feature type="active site" description="Proton donor/acceptor" evidence="9">
    <location>
        <position position="127"/>
    </location>
</feature>
<dbReference type="KEGG" id="phu:Phum_PHUM105980"/>
<dbReference type="OMA" id="WFPGTSG"/>
<feature type="domain" description="Class II aldolase/adducin N-terminal" evidence="10">
    <location>
        <begin position="15"/>
        <end position="210"/>
    </location>
</feature>
<dbReference type="VEuPathDB" id="VectorBase:PHUM105980"/>
<dbReference type="SMART" id="SM01007">
    <property type="entry name" value="Aldolase_II"/>
    <property type="match status" value="1"/>
</dbReference>
<keyword evidence="13" id="KW-1185">Reference proteome</keyword>
<reference evidence="11" key="1">
    <citation type="submission" date="2007-04" db="EMBL/GenBank/DDBJ databases">
        <title>Annotation of Pediculus humanus corporis strain USDA.</title>
        <authorList>
            <person name="Kirkness E."/>
            <person name="Hannick L."/>
            <person name="Hass B."/>
            <person name="Bruggner R."/>
            <person name="Lawson D."/>
            <person name="Bidwell S."/>
            <person name="Joardar V."/>
            <person name="Caler E."/>
            <person name="Walenz B."/>
            <person name="Inman J."/>
            <person name="Schobel S."/>
            <person name="Galinsky K."/>
            <person name="Amedeo P."/>
            <person name="Strausberg R."/>
        </authorList>
    </citation>
    <scope>NUCLEOTIDE SEQUENCE</scope>
    <source>
        <strain evidence="11">USDA</strain>
    </source>
</reference>
<evidence type="ECO:0000259" key="10">
    <source>
        <dbReference type="SMART" id="SM01007"/>
    </source>
</evidence>
<dbReference type="Proteomes" id="UP000009046">
    <property type="component" value="Unassembled WGS sequence"/>
</dbReference>
<reference evidence="12" key="3">
    <citation type="submission" date="2021-02" db="UniProtKB">
        <authorList>
            <consortium name="EnsemblMetazoa"/>
        </authorList>
    </citation>
    <scope>IDENTIFICATION</scope>
    <source>
        <strain evidence="12">USDA</strain>
    </source>
</reference>
<dbReference type="HOGENOM" id="CLU_006033_4_0_1"/>
<evidence type="ECO:0000256" key="7">
    <source>
        <dbReference type="ARBA" id="ARBA00023239"/>
    </source>
</evidence>
<dbReference type="STRING" id="121224.E0VD65"/>
<dbReference type="UniPathway" id="UPA00904">
    <property type="reaction ID" value="UER00875"/>
</dbReference>
<dbReference type="AlphaFoldDB" id="E0VD65"/>
<comment type="similarity">
    <text evidence="1">Belongs to the aldolase class II family. Adducin subfamily.</text>
</comment>
<dbReference type="InterPro" id="IPR027514">
    <property type="entry name" value="Salvage_MtnB_euk"/>
</dbReference>
<dbReference type="eggNOG" id="KOG2631">
    <property type="taxonomic scope" value="Eukaryota"/>
</dbReference>
<comment type="function">
    <text evidence="8">Catalyzes the dehydration of methylthioribulose-1-phosphate (MTRu-1-P) into 2,3-diketo-5-methylthiopentyl-1-phosphate (DK-MTP-1-P). Functions in the methionine salvage pathway, which plays a key role in cancer, apoptosis, microbial proliferation and inflammation. May inhibit the CASP1-related inflammatory response (pyroptosis), the CASP9-dependent apoptotic pathway and the cytochrome c-dependent and APAF1-mediated cell death.</text>
</comment>
<keyword evidence="4 9" id="KW-0479">Metal-binding</keyword>
<name>E0VD65_PEDHC</name>
<dbReference type="GO" id="GO:0008270">
    <property type="term" value="F:zinc ion binding"/>
    <property type="evidence" value="ECO:0007669"/>
    <property type="project" value="UniProtKB-UniRule"/>
</dbReference>
<dbReference type="InterPro" id="IPR036409">
    <property type="entry name" value="Aldolase_II/adducin_N_sf"/>
</dbReference>
<feature type="binding site" evidence="9">
    <location>
        <position position="183"/>
    </location>
    <ligand>
        <name>Zn(2+)</name>
        <dbReference type="ChEBI" id="CHEBI:29105"/>
    </ligand>
</feature>
<dbReference type="PANTHER" id="PTHR10640:SF7">
    <property type="entry name" value="METHYLTHIORIBULOSE-1-PHOSPHATE DEHYDRATASE"/>
    <property type="match status" value="1"/>
</dbReference>
<reference evidence="11" key="2">
    <citation type="submission" date="2007-04" db="EMBL/GenBank/DDBJ databases">
        <title>The genome of the human body louse.</title>
        <authorList>
            <consortium name="The Human Body Louse Genome Consortium"/>
            <person name="Kirkness E."/>
            <person name="Walenz B."/>
            <person name="Hass B."/>
            <person name="Bruggner R."/>
            <person name="Strausberg R."/>
        </authorList>
    </citation>
    <scope>NUCLEOTIDE SEQUENCE</scope>
    <source>
        <strain evidence="11">USDA</strain>
    </source>
</reference>
<accession>E0VD65</accession>
<evidence type="ECO:0000256" key="2">
    <source>
        <dbReference type="ARBA" id="ARBA00022490"/>
    </source>
</evidence>
<dbReference type="PANTHER" id="PTHR10640">
    <property type="entry name" value="METHYLTHIORIBULOSE-1-PHOSPHATE DEHYDRATASE"/>
    <property type="match status" value="1"/>
</dbReference>
<feature type="binding site" evidence="9">
    <location>
        <position position="86"/>
    </location>
    <ligand>
        <name>substrate</name>
    </ligand>
</feature>
<evidence type="ECO:0000256" key="8">
    <source>
        <dbReference type="ARBA" id="ARBA00060021"/>
    </source>
</evidence>
<dbReference type="EMBL" id="AAZO01001256">
    <property type="status" value="NOT_ANNOTATED_CDS"/>
    <property type="molecule type" value="Genomic_DNA"/>
</dbReference>
<keyword evidence="6 9" id="KW-0486">Methionine biosynthesis</keyword>
<dbReference type="RefSeq" id="XP_002424059.1">
    <property type="nucleotide sequence ID" value="XM_002424014.1"/>
</dbReference>
<protein>
    <recommendedName>
        <fullName evidence="9">Probable methylthioribulose-1-phosphate dehydratase</fullName>
        <shortName evidence="9">MTRu-1-P dehydratase</shortName>
        <ecNumber evidence="9">4.2.1.109</ecNumber>
    </recommendedName>
</protein>
<dbReference type="GO" id="GO:0019509">
    <property type="term" value="P:L-methionine salvage from methylthioadenosine"/>
    <property type="evidence" value="ECO:0007669"/>
    <property type="project" value="UniProtKB-UniRule"/>
</dbReference>
<dbReference type="EC" id="4.2.1.109" evidence="9"/>
<comment type="similarity">
    <text evidence="9">Belongs to the aldolase class II family. MtnB subfamily.</text>
</comment>
<evidence type="ECO:0000256" key="3">
    <source>
        <dbReference type="ARBA" id="ARBA00022605"/>
    </source>
</evidence>
<dbReference type="GeneID" id="8238182"/>
<dbReference type="EMBL" id="DS235072">
    <property type="protein sequence ID" value="EEB11321.1"/>
    <property type="molecule type" value="Genomic_DNA"/>
</dbReference>
<feature type="binding site" evidence="9">
    <location>
        <position position="104"/>
    </location>
    <ligand>
        <name>Zn(2+)</name>
        <dbReference type="ChEBI" id="CHEBI:29105"/>
    </ligand>
</feature>
<dbReference type="SUPFAM" id="SSF53639">
    <property type="entry name" value="AraD/HMP-PK domain-like"/>
    <property type="match status" value="1"/>
</dbReference>
<dbReference type="HAMAP" id="MF_03116">
    <property type="entry name" value="Salvage_MtnB_euk"/>
    <property type="match status" value="1"/>
</dbReference>
<dbReference type="GO" id="GO:0046570">
    <property type="term" value="F:methylthioribulose 1-phosphate dehydratase activity"/>
    <property type="evidence" value="ECO:0007669"/>
    <property type="project" value="UniProtKB-UniRule"/>
</dbReference>
<dbReference type="InParanoid" id="E0VD65"/>
<keyword evidence="3 9" id="KW-0028">Amino-acid biosynthesis</keyword>
<gene>
    <name evidence="12" type="primary">8238182</name>
    <name evidence="11" type="ORF">Phum_PHUM105980</name>
</gene>
<dbReference type="InterPro" id="IPR017714">
    <property type="entry name" value="MethylthioRu-1-P_deHdtase_MtnB"/>
</dbReference>
<keyword evidence="5 9" id="KW-0862">Zinc</keyword>
<organism>
    <name type="scientific">Pediculus humanus subsp. corporis</name>
    <name type="common">Body louse</name>
    <dbReference type="NCBI Taxonomy" id="121224"/>
    <lineage>
        <taxon>Eukaryota</taxon>
        <taxon>Metazoa</taxon>
        <taxon>Ecdysozoa</taxon>
        <taxon>Arthropoda</taxon>
        <taxon>Hexapoda</taxon>
        <taxon>Insecta</taxon>
        <taxon>Pterygota</taxon>
        <taxon>Neoptera</taxon>
        <taxon>Paraneoptera</taxon>
        <taxon>Psocodea</taxon>
        <taxon>Troctomorpha</taxon>
        <taxon>Phthiraptera</taxon>
        <taxon>Anoplura</taxon>
        <taxon>Pediculidae</taxon>
        <taxon>Pediculus</taxon>
    </lineage>
</organism>
<comment type="catalytic activity">
    <reaction evidence="9">
        <text>5-(methylsulfanyl)-D-ribulose 1-phosphate = 5-methylsulfanyl-2,3-dioxopentyl phosphate + H2O</text>
        <dbReference type="Rhea" id="RHEA:15549"/>
        <dbReference type="ChEBI" id="CHEBI:15377"/>
        <dbReference type="ChEBI" id="CHEBI:58548"/>
        <dbReference type="ChEBI" id="CHEBI:58828"/>
        <dbReference type="EC" id="4.2.1.109"/>
    </reaction>
</comment>
<feature type="binding site" evidence="9">
    <location>
        <position position="106"/>
    </location>
    <ligand>
        <name>Zn(2+)</name>
        <dbReference type="ChEBI" id="CHEBI:29105"/>
    </ligand>
</feature>
<comment type="cofactor">
    <cofactor evidence="9">
        <name>Zn(2+)</name>
        <dbReference type="ChEBI" id="CHEBI:29105"/>
    </cofactor>
    <text evidence="9">Binds 1 zinc ion per subunit.</text>
</comment>
<evidence type="ECO:0000256" key="6">
    <source>
        <dbReference type="ARBA" id="ARBA00023167"/>
    </source>
</evidence>
<comment type="subcellular location">
    <subcellularLocation>
        <location evidence="9">Cytoplasm</location>
    </subcellularLocation>
</comment>
<keyword evidence="7 9" id="KW-0456">Lyase</keyword>
<comment type="pathway">
    <text evidence="9">Amino-acid biosynthesis; L-methionine biosynthesis via salvage pathway; L-methionine from S-methyl-5-thio-alpha-D-ribose 1-phosphate: step 2/6.</text>
</comment>
<evidence type="ECO:0000256" key="1">
    <source>
        <dbReference type="ARBA" id="ARBA00006274"/>
    </source>
</evidence>
<keyword evidence="2 9" id="KW-0963">Cytoplasm</keyword>